<keyword evidence="5" id="KW-1015">Disulfide bond</keyword>
<dbReference type="InterPro" id="IPR014044">
    <property type="entry name" value="CAP_dom"/>
</dbReference>
<dbReference type="Gramene" id="TraesROB_scaffold_010235_01G000300.1">
    <property type="protein sequence ID" value="TraesROB_scaffold_010235_01G000300.1"/>
    <property type="gene ID" value="TraesROB_scaffold_010235_01G000300"/>
</dbReference>
<evidence type="ECO:0000256" key="6">
    <source>
        <dbReference type="ARBA" id="ARBA00023265"/>
    </source>
</evidence>
<dbReference type="Gramene" id="TraesJUL7D03G04347860.1">
    <property type="protein sequence ID" value="TraesJUL7D03G04347860.1.CDS1"/>
    <property type="gene ID" value="TraesJUL7D03G04347860"/>
</dbReference>
<feature type="chain" id="PRO_5002024118" evidence="8">
    <location>
        <begin position="30"/>
        <end position="169"/>
    </location>
</feature>
<dbReference type="Gramene" id="TraesWEE_scaffold_033204_01G000100.1">
    <property type="protein sequence ID" value="TraesWEE_scaffold_033204_01G000100.1"/>
    <property type="gene ID" value="TraesWEE_scaffold_033204_01G000100"/>
</dbReference>
<comment type="similarity">
    <text evidence="2">Belongs to the CRISP family.</text>
</comment>
<keyword evidence="6" id="KW-0568">Pathogenesis-related protein</keyword>
<dbReference type="Gramene" id="TraesMAC7D03G04296700.1">
    <property type="protein sequence ID" value="TraesMAC7D03G04296700.1.CDS1"/>
    <property type="gene ID" value="TraesMAC7D03G04296700"/>
</dbReference>
<dbReference type="Gramene" id="TraesKAR7D01G0046260.1">
    <property type="protein sequence ID" value="cds.TraesKAR7D01G0046260.1"/>
    <property type="gene ID" value="TraesKAR7D01G0046260"/>
</dbReference>
<evidence type="ECO:0000259" key="9">
    <source>
        <dbReference type="SMART" id="SM00198"/>
    </source>
</evidence>
<evidence type="ECO:0000256" key="4">
    <source>
        <dbReference type="ARBA" id="ARBA00022821"/>
    </source>
</evidence>
<dbReference type="Gramene" id="TraesARI7D03G04379330.1">
    <property type="protein sequence ID" value="TraesARI7D03G04379330.1.CDS1"/>
    <property type="gene ID" value="TraesARI7D03G04379330"/>
</dbReference>
<feature type="domain" description="SCP" evidence="9">
    <location>
        <begin position="31"/>
        <end position="165"/>
    </location>
</feature>
<evidence type="ECO:0000256" key="8">
    <source>
        <dbReference type="SAM" id="SignalP"/>
    </source>
</evidence>
<proteinExistence type="evidence at transcript level"/>
<evidence type="ECO:0000256" key="2">
    <source>
        <dbReference type="ARBA" id="ARBA00009923"/>
    </source>
</evidence>
<keyword evidence="3 8" id="KW-0732">Signal</keyword>
<dbReference type="SUPFAM" id="SSF55797">
    <property type="entry name" value="PR-1-like"/>
    <property type="match status" value="1"/>
</dbReference>
<evidence type="ECO:0000256" key="5">
    <source>
        <dbReference type="ARBA" id="ARBA00023157"/>
    </source>
</evidence>
<organism evidence="10">
    <name type="scientific">Triticum aestivum</name>
    <name type="common">Wheat</name>
    <dbReference type="NCBI Taxonomy" id="4565"/>
    <lineage>
        <taxon>Eukaryota</taxon>
        <taxon>Viridiplantae</taxon>
        <taxon>Streptophyta</taxon>
        <taxon>Embryophyta</taxon>
        <taxon>Tracheophyta</taxon>
        <taxon>Spermatophyta</taxon>
        <taxon>Magnoliopsida</taxon>
        <taxon>Liliopsida</taxon>
        <taxon>Poales</taxon>
        <taxon>Poaceae</taxon>
        <taxon>BOP clade</taxon>
        <taxon>Pooideae</taxon>
        <taxon>Triticodae</taxon>
        <taxon>Triticeae</taxon>
        <taxon>Triticinae</taxon>
        <taxon>Triticum</taxon>
    </lineage>
</organism>
<dbReference type="Gramene" id="TraesSYM7D03G04357080.1">
    <property type="protein sequence ID" value="TraesSYM7D03G04357080.1.CDS1"/>
    <property type="gene ID" value="TraesSYM7D03G04357080"/>
</dbReference>
<dbReference type="CDD" id="cd05381">
    <property type="entry name" value="CAP_PR-1"/>
    <property type="match status" value="1"/>
</dbReference>
<dbReference type="PRINTS" id="PR00838">
    <property type="entry name" value="V5ALLERGEN"/>
</dbReference>
<dbReference type="ExpressionAtlas" id="A0A0A7ABV4">
    <property type="expression patterns" value="baseline"/>
</dbReference>
<comment type="function">
    <text evidence="1">Probably involved in the defense reaction of plants against pathogens.</text>
</comment>
<reference evidence="10" key="1">
    <citation type="submission" date="2013-06" db="EMBL/GenBank/DDBJ databases">
        <authorList>
            <person name="Lu S."/>
        </authorList>
    </citation>
    <scope>NUCLEOTIDE SEQUENCE</scope>
</reference>
<dbReference type="GO" id="GO:0005576">
    <property type="term" value="C:extracellular region"/>
    <property type="evidence" value="ECO:0007669"/>
    <property type="project" value="InterPro"/>
</dbReference>
<dbReference type="SMART" id="SM00198">
    <property type="entry name" value="SCP"/>
    <property type="match status" value="1"/>
</dbReference>
<dbReference type="PRINTS" id="PR00837">
    <property type="entry name" value="V5TPXLIKE"/>
</dbReference>
<dbReference type="Gramene" id="TraesPARA_EIv1.0_2527000.1">
    <property type="protein sequence ID" value="TraesPARA_EIv1.0_2527000.1.CDS1"/>
    <property type="gene ID" value="TraesPARA_EIv1.0_2527000"/>
</dbReference>
<dbReference type="PROSITE" id="PS01010">
    <property type="entry name" value="CRISP_2"/>
    <property type="match status" value="1"/>
</dbReference>
<sequence>MEYYYSSKLAWSLVLAFAMAAAITSPCAAQNAPADFVSLHNSSRALVGVGPVTWDTTVANYALSYANQRKADCSLVHSGGTYGENIFWGSAGGTWTASSAVTMWTDEKQFYDYATNTCATNKVCGHYTQVVWRSSTSIGCARVVCDSNRGVFIICNYSPRGNIAGQKPY</sequence>
<dbReference type="Gramene" id="TraesNOR7D03G04352890.1">
    <property type="protein sequence ID" value="TraesNOR7D03G04352890.1.CDS1"/>
    <property type="gene ID" value="TraesNOR7D03G04352890"/>
</dbReference>
<dbReference type="Gramene" id="TraesLAC7D03G04251180.1">
    <property type="protein sequence ID" value="TraesLAC7D03G04251180.1.CDS1"/>
    <property type="gene ID" value="TraesLAC7D03G04251180"/>
</dbReference>
<accession>A0A0A7ABV4</accession>
<protein>
    <submittedName>
        <fullName evidence="10">Pathogenesis-related protein 1-11</fullName>
    </submittedName>
</protein>
<dbReference type="Gramene" id="TraesCAD_scaffold_106680_01G000100.1">
    <property type="protein sequence ID" value="TraesCAD_scaffold_106680_01G000100.1"/>
    <property type="gene ID" value="TraesCAD_scaffold_106680_01G000100"/>
</dbReference>
<evidence type="ECO:0000256" key="1">
    <source>
        <dbReference type="ARBA" id="ARBA00003143"/>
    </source>
</evidence>
<dbReference type="InterPro" id="IPR002413">
    <property type="entry name" value="V5_allergen-like"/>
</dbReference>
<dbReference type="Gramene" id="TraesCLE_scaffold_151872_01G000100.1">
    <property type="protein sequence ID" value="TraesCLE_scaffold_151872_01G000100.1"/>
    <property type="gene ID" value="TraesCLE_scaffold_151872_01G000100"/>
</dbReference>
<dbReference type="PROSITE" id="PS01009">
    <property type="entry name" value="CRISP_1"/>
    <property type="match status" value="1"/>
</dbReference>
<feature type="signal peptide" evidence="8">
    <location>
        <begin position="1"/>
        <end position="29"/>
    </location>
</feature>
<dbReference type="FunFam" id="3.40.33.10:FF:000009">
    <property type="entry name" value="Pathogenesis-related protein 1"/>
    <property type="match status" value="1"/>
</dbReference>
<dbReference type="InterPro" id="IPR035940">
    <property type="entry name" value="CAP_sf"/>
</dbReference>
<evidence type="ECO:0000256" key="3">
    <source>
        <dbReference type="ARBA" id="ARBA00022729"/>
    </source>
</evidence>
<dbReference type="GO" id="GO:0006952">
    <property type="term" value="P:defense response"/>
    <property type="evidence" value="ECO:0007669"/>
    <property type="project" value="UniProtKB-KW"/>
</dbReference>
<dbReference type="Pfam" id="PF00188">
    <property type="entry name" value="CAP"/>
    <property type="match status" value="1"/>
</dbReference>
<keyword evidence="4" id="KW-0611">Plant defense</keyword>
<dbReference type="InterPro" id="IPR018244">
    <property type="entry name" value="Allrgn_V5/Tpx1_CS"/>
</dbReference>
<evidence type="ECO:0000256" key="7">
    <source>
        <dbReference type="ARBA" id="ARBA00023283"/>
    </source>
</evidence>
<dbReference type="InterPro" id="IPR001283">
    <property type="entry name" value="CRISP-related"/>
</dbReference>
<dbReference type="PANTHER" id="PTHR10334">
    <property type="entry name" value="CYSTEINE-RICH SECRETORY PROTEIN-RELATED"/>
    <property type="match status" value="1"/>
</dbReference>
<dbReference type="AlphaFoldDB" id="A0A0A7ABV4"/>
<name>A0A0A7ABV4_WHEAT</name>
<gene>
    <name evidence="10" type="primary">Pr-1-11</name>
</gene>
<evidence type="ECO:0000313" key="10">
    <source>
        <dbReference type="EMBL" id="AHE81275.1"/>
    </source>
</evidence>
<keyword evidence="7" id="KW-0873">Pyrrolidone carboxylic acid</keyword>
<dbReference type="EMBL" id="KF196306">
    <property type="protein sequence ID" value="AHE81275.1"/>
    <property type="molecule type" value="mRNA"/>
</dbReference>
<dbReference type="Gene3D" id="3.40.33.10">
    <property type="entry name" value="CAP"/>
    <property type="match status" value="1"/>
</dbReference>